<reference evidence="2 3" key="1">
    <citation type="submission" date="2021-06" db="EMBL/GenBank/DDBJ databases">
        <title>Caerostris darwini draft genome.</title>
        <authorList>
            <person name="Kono N."/>
            <person name="Arakawa K."/>
        </authorList>
    </citation>
    <scope>NUCLEOTIDE SEQUENCE [LARGE SCALE GENOMIC DNA]</scope>
</reference>
<evidence type="ECO:0000259" key="1">
    <source>
        <dbReference type="PROSITE" id="PS51269"/>
    </source>
</evidence>
<dbReference type="InterPro" id="IPR055184">
    <property type="entry name" value="COMMD8_HN"/>
</dbReference>
<dbReference type="PROSITE" id="PS51269">
    <property type="entry name" value="COMM"/>
    <property type="match status" value="1"/>
</dbReference>
<gene>
    <name evidence="2" type="primary">Commd8</name>
    <name evidence="2" type="ORF">CDAR_300731</name>
</gene>
<dbReference type="Pfam" id="PF07258">
    <property type="entry name" value="COMM_domain"/>
    <property type="match status" value="1"/>
</dbReference>
<evidence type="ECO:0000313" key="2">
    <source>
        <dbReference type="EMBL" id="GIY24191.1"/>
    </source>
</evidence>
<feature type="domain" description="COMM" evidence="1">
    <location>
        <begin position="116"/>
        <end position="182"/>
    </location>
</feature>
<protein>
    <submittedName>
        <fullName evidence="2">COMM domain-containing protein 8</fullName>
    </submittedName>
</protein>
<dbReference type="Pfam" id="PF22838">
    <property type="entry name" value="COMMD8_HN"/>
    <property type="match status" value="1"/>
</dbReference>
<accession>A0AAV4RUX8</accession>
<dbReference type="EMBL" id="BPLQ01006642">
    <property type="protein sequence ID" value="GIY24191.1"/>
    <property type="molecule type" value="Genomic_DNA"/>
</dbReference>
<dbReference type="InterPro" id="IPR017920">
    <property type="entry name" value="COMM"/>
</dbReference>
<keyword evidence="3" id="KW-1185">Reference proteome</keyword>
<sequence>MANDPRTPLEFFFKLLIRCPTDRLQKLIHHLVDQYCDQKVVFYESFSDIWTLFEWWDLIRGSKCFFVQYYSSNEEVPGLSSLPQEFKNALKDSLSIRKFDLRNKLIEKTHEISPTYLHNFDWKLKLTLSSDKMSQMNEPHLLLTLNISGDSDKSLCLDLSKEELKMLIETMEKANKALQDFIIND</sequence>
<name>A0AAV4RUX8_9ARAC</name>
<comment type="caution">
    <text evidence="2">The sequence shown here is derived from an EMBL/GenBank/DDBJ whole genome shotgun (WGS) entry which is preliminary data.</text>
</comment>
<evidence type="ECO:0000313" key="3">
    <source>
        <dbReference type="Proteomes" id="UP001054837"/>
    </source>
</evidence>
<organism evidence="2 3">
    <name type="scientific">Caerostris darwini</name>
    <dbReference type="NCBI Taxonomy" id="1538125"/>
    <lineage>
        <taxon>Eukaryota</taxon>
        <taxon>Metazoa</taxon>
        <taxon>Ecdysozoa</taxon>
        <taxon>Arthropoda</taxon>
        <taxon>Chelicerata</taxon>
        <taxon>Arachnida</taxon>
        <taxon>Araneae</taxon>
        <taxon>Araneomorphae</taxon>
        <taxon>Entelegynae</taxon>
        <taxon>Araneoidea</taxon>
        <taxon>Araneidae</taxon>
        <taxon>Caerostris</taxon>
    </lineage>
</organism>
<dbReference type="AlphaFoldDB" id="A0AAV4RUX8"/>
<proteinExistence type="predicted"/>
<dbReference type="Proteomes" id="UP001054837">
    <property type="component" value="Unassembled WGS sequence"/>
</dbReference>